<comment type="caution">
    <text evidence="1">The sequence shown here is derived from an EMBL/GenBank/DDBJ whole genome shotgun (WGS) entry which is preliminary data.</text>
</comment>
<keyword evidence="2" id="KW-1185">Reference proteome</keyword>
<organism evidence="1 2">
    <name type="scientific">Paractinoplanes brasiliensis</name>
    <dbReference type="NCBI Taxonomy" id="52695"/>
    <lineage>
        <taxon>Bacteria</taxon>
        <taxon>Bacillati</taxon>
        <taxon>Actinomycetota</taxon>
        <taxon>Actinomycetes</taxon>
        <taxon>Micromonosporales</taxon>
        <taxon>Micromonosporaceae</taxon>
        <taxon>Paractinoplanes</taxon>
    </lineage>
</organism>
<dbReference type="AlphaFoldDB" id="A0A4R6JBN0"/>
<name>A0A4R6JBN0_9ACTN</name>
<proteinExistence type="predicted"/>
<evidence type="ECO:0000313" key="1">
    <source>
        <dbReference type="EMBL" id="TDO31906.1"/>
    </source>
</evidence>
<gene>
    <name evidence="1" type="ORF">C8E87_7344</name>
</gene>
<dbReference type="Proteomes" id="UP000294901">
    <property type="component" value="Unassembled WGS sequence"/>
</dbReference>
<reference evidence="1 2" key="1">
    <citation type="submission" date="2019-03" db="EMBL/GenBank/DDBJ databases">
        <title>Sequencing the genomes of 1000 actinobacteria strains.</title>
        <authorList>
            <person name="Klenk H.-P."/>
        </authorList>
    </citation>
    <scope>NUCLEOTIDE SEQUENCE [LARGE SCALE GENOMIC DNA]</scope>
    <source>
        <strain evidence="1 2">DSM 43805</strain>
    </source>
</reference>
<accession>A0A4R6JBN0</accession>
<protein>
    <submittedName>
        <fullName evidence="1">Uncharacterized protein</fullName>
    </submittedName>
</protein>
<sequence>MQHAAPREPAGTLGFWARRGRSALLLSRAPAALGRSLPTRAERLVPQESRGPARVEMRCLAPVGTGRLAGVGRACLVRVGRWSLVRVEAGRLAGVGMVCLVLVGRWSLVRVEAGRLAGVGRAYLVPVGRGRSVRTLCGRGWLLSARRIRWIGTAGGLCSCRMRHFCWERSTRWRCCPVVLMGLSMLTTTSTGPRRLSVEPTLWTTSRTCIWMRGWVARSSVTARFGGGITVLPARWRT</sequence>
<dbReference type="EMBL" id="SNWR01000002">
    <property type="protein sequence ID" value="TDO31906.1"/>
    <property type="molecule type" value="Genomic_DNA"/>
</dbReference>
<evidence type="ECO:0000313" key="2">
    <source>
        <dbReference type="Proteomes" id="UP000294901"/>
    </source>
</evidence>